<dbReference type="Pfam" id="PF03384">
    <property type="entry name" value="DUF287"/>
    <property type="match status" value="1"/>
</dbReference>
<evidence type="ECO:0000256" key="1">
    <source>
        <dbReference type="SAM" id="Coils"/>
    </source>
</evidence>
<feature type="compositionally biased region" description="Basic and acidic residues" evidence="2">
    <location>
        <begin position="412"/>
        <end position="423"/>
    </location>
</feature>
<protein>
    <recommendedName>
        <fullName evidence="3">DUF287 domain-containing protein</fullName>
    </recommendedName>
</protein>
<gene>
    <name evidence="4" type="ORF">MERR_LOCUS1889</name>
</gene>
<accession>A0A6D2HEM6</accession>
<feature type="coiled-coil region" evidence="1">
    <location>
        <begin position="270"/>
        <end position="297"/>
    </location>
</feature>
<organism evidence="4 5">
    <name type="scientific">Microthlaspi erraticum</name>
    <dbReference type="NCBI Taxonomy" id="1685480"/>
    <lineage>
        <taxon>Eukaryota</taxon>
        <taxon>Viridiplantae</taxon>
        <taxon>Streptophyta</taxon>
        <taxon>Embryophyta</taxon>
        <taxon>Tracheophyta</taxon>
        <taxon>Spermatophyta</taxon>
        <taxon>Magnoliopsida</taxon>
        <taxon>eudicotyledons</taxon>
        <taxon>Gunneridae</taxon>
        <taxon>Pentapetalae</taxon>
        <taxon>rosids</taxon>
        <taxon>malvids</taxon>
        <taxon>Brassicales</taxon>
        <taxon>Brassicaceae</taxon>
        <taxon>Coluteocarpeae</taxon>
        <taxon>Microthlaspi</taxon>
    </lineage>
</organism>
<sequence>MRTMKFVEKFFKKGSKIRYKDVKAKLLKMEAGRDKLNMVVLFFLSSIIKGLVKTGRYAPSVDPFLLRAVSDLELCRTFPWGRLSFDHMLQQITHTMSHFGGFVKEGEKSPILWPIGGFCIPLELLPVEPIAALGLKFRKPVAGAHENCPRMCRSKFKSCEMKGFSLEQINAELRTTKYIESILIPSRTEKALLREITEKKEDDKHCVVVQSWMDRLGEGFTVFFENMFKEDIDARVREVPANVAVEDVDPIEPPVNGPSASLVDLIDRMKKEMDERMTKMEEKVDGLVDKVDGLVERIAPLEAYVNEQSAYMRTYEENIVHGNSQDKEGDDGIDKSQDKEGDGGREKEGEPGKVLGTDVEGNVEKEGGKSGDSVAVGEEPVKEKETVEEMSIASPSPERPKFHLTKQKSKREKAEKLLEEAKQPRMSIRVAEKAEMEKKKAEEKAEMERKKAEEKAEKERKKAEERVEEEKN</sequence>
<evidence type="ECO:0000313" key="4">
    <source>
        <dbReference type="EMBL" id="CAA7014654.1"/>
    </source>
</evidence>
<feature type="domain" description="DUF287" evidence="3">
    <location>
        <begin position="179"/>
        <end position="228"/>
    </location>
</feature>
<evidence type="ECO:0000313" key="5">
    <source>
        <dbReference type="Proteomes" id="UP000467841"/>
    </source>
</evidence>
<evidence type="ECO:0000259" key="3">
    <source>
        <dbReference type="Pfam" id="PF03384"/>
    </source>
</evidence>
<proteinExistence type="predicted"/>
<keyword evidence="5" id="KW-1185">Reference proteome</keyword>
<evidence type="ECO:0000256" key="2">
    <source>
        <dbReference type="SAM" id="MobiDB-lite"/>
    </source>
</evidence>
<feature type="compositionally biased region" description="Basic and acidic residues" evidence="2">
    <location>
        <begin position="430"/>
        <end position="472"/>
    </location>
</feature>
<dbReference type="EMBL" id="CACVBM020000111">
    <property type="protein sequence ID" value="CAA7014654.1"/>
    <property type="molecule type" value="Genomic_DNA"/>
</dbReference>
<name>A0A6D2HEM6_9BRAS</name>
<keyword evidence="1" id="KW-0175">Coiled coil</keyword>
<dbReference type="InterPro" id="IPR005048">
    <property type="entry name" value="DUF287"/>
</dbReference>
<comment type="caution">
    <text evidence="4">The sequence shown here is derived from an EMBL/GenBank/DDBJ whole genome shotgun (WGS) entry which is preliminary data.</text>
</comment>
<feature type="compositionally biased region" description="Basic and acidic residues" evidence="2">
    <location>
        <begin position="321"/>
        <end position="351"/>
    </location>
</feature>
<feature type="compositionally biased region" description="Basic residues" evidence="2">
    <location>
        <begin position="402"/>
        <end position="411"/>
    </location>
</feature>
<feature type="region of interest" description="Disordered" evidence="2">
    <location>
        <begin position="321"/>
        <end position="472"/>
    </location>
</feature>
<dbReference type="AlphaFoldDB" id="A0A6D2HEM6"/>
<reference evidence="4" key="1">
    <citation type="submission" date="2020-01" db="EMBL/GenBank/DDBJ databases">
        <authorList>
            <person name="Mishra B."/>
        </authorList>
    </citation>
    <scope>NUCLEOTIDE SEQUENCE [LARGE SCALE GENOMIC DNA]</scope>
</reference>
<dbReference type="Proteomes" id="UP000467841">
    <property type="component" value="Unassembled WGS sequence"/>
</dbReference>